<evidence type="ECO:0000256" key="2">
    <source>
        <dbReference type="ARBA" id="ARBA00004647"/>
    </source>
</evidence>
<keyword evidence="12" id="KW-1133">Transmembrane helix</keyword>
<dbReference type="Pfam" id="PF07714">
    <property type="entry name" value="PK_Tyr_Ser-Thr"/>
    <property type="match status" value="1"/>
</dbReference>
<evidence type="ECO:0000256" key="4">
    <source>
        <dbReference type="ARBA" id="ARBA00022527"/>
    </source>
</evidence>
<dbReference type="InterPro" id="IPR000719">
    <property type="entry name" value="Prot_kinase_dom"/>
</dbReference>
<dbReference type="SMART" id="SM00028">
    <property type="entry name" value="TPR"/>
    <property type="match status" value="4"/>
</dbReference>
<evidence type="ECO:0000256" key="1">
    <source>
        <dbReference type="ARBA" id="ARBA00004300"/>
    </source>
</evidence>
<dbReference type="InterPro" id="IPR011990">
    <property type="entry name" value="TPR-like_helical_dom_sf"/>
</dbReference>
<feature type="transmembrane region" description="Helical" evidence="12">
    <location>
        <begin position="33"/>
        <end position="51"/>
    </location>
</feature>
<dbReference type="eggNOG" id="COG0515">
    <property type="taxonomic scope" value="Bacteria"/>
</dbReference>
<keyword evidence="8 10" id="KW-0067">ATP-binding</keyword>
<evidence type="ECO:0000313" key="15">
    <source>
        <dbReference type="Proteomes" id="UP000005801"/>
    </source>
</evidence>
<evidence type="ECO:0000256" key="10">
    <source>
        <dbReference type="PROSITE-ProRule" id="PRU10141"/>
    </source>
</evidence>
<dbReference type="Pfam" id="PF00069">
    <property type="entry name" value="Pkinase"/>
    <property type="match status" value="1"/>
</dbReference>
<keyword evidence="7 14" id="KW-0418">Kinase</keyword>
<feature type="transmembrane region" description="Helical" evidence="12">
    <location>
        <begin position="376"/>
        <end position="394"/>
    </location>
</feature>
<comment type="caution">
    <text evidence="14">The sequence shown here is derived from an EMBL/GenBank/DDBJ whole genome shotgun (WGS) entry which is preliminary data.</text>
</comment>
<evidence type="ECO:0000256" key="5">
    <source>
        <dbReference type="ARBA" id="ARBA00022679"/>
    </source>
</evidence>
<keyword evidence="15" id="KW-1185">Reference proteome</keyword>
<dbReference type="CDD" id="cd14014">
    <property type="entry name" value="STKc_PknB_like"/>
    <property type="match status" value="1"/>
</dbReference>
<keyword evidence="9" id="KW-0963">Cytoplasm</keyword>
<proteinExistence type="inferred from homology"/>
<dbReference type="GO" id="GO:0000922">
    <property type="term" value="C:spindle pole"/>
    <property type="evidence" value="ECO:0007669"/>
    <property type="project" value="UniProtKB-SubCell"/>
</dbReference>
<dbReference type="InterPro" id="IPR019734">
    <property type="entry name" value="TPR_rpt"/>
</dbReference>
<dbReference type="GO" id="GO:0005524">
    <property type="term" value="F:ATP binding"/>
    <property type="evidence" value="ECO:0007669"/>
    <property type="project" value="UniProtKB-UniRule"/>
</dbReference>
<feature type="region of interest" description="Disordered" evidence="11">
    <location>
        <begin position="208"/>
        <end position="258"/>
    </location>
</feature>
<keyword evidence="4" id="KW-0723">Serine/threonine-protein kinase</keyword>
<feature type="binding site" evidence="10">
    <location>
        <position position="62"/>
    </location>
    <ligand>
        <name>ATP</name>
        <dbReference type="ChEBI" id="CHEBI:30616"/>
    </ligand>
</feature>
<gene>
    <name evidence="14" type="ORF">PPSIR1_05783</name>
</gene>
<dbReference type="PANTHER" id="PTHR43289:SF6">
    <property type="entry name" value="SERINE_THREONINE-PROTEIN KINASE NEKL-3"/>
    <property type="match status" value="1"/>
</dbReference>
<dbReference type="InterPro" id="IPR008271">
    <property type="entry name" value="Ser/Thr_kinase_AS"/>
</dbReference>
<dbReference type="InterPro" id="IPR011009">
    <property type="entry name" value="Kinase-like_dom_sf"/>
</dbReference>
<evidence type="ECO:0000256" key="3">
    <source>
        <dbReference type="ARBA" id="ARBA00010886"/>
    </source>
</evidence>
<keyword evidence="12" id="KW-0472">Membrane</keyword>
<comment type="similarity">
    <text evidence="3">Belongs to the protein kinase superfamily. NEK Ser/Thr protein kinase family. NIMA subfamily.</text>
</comment>
<dbReference type="InterPro" id="IPR001245">
    <property type="entry name" value="Ser-Thr/Tyr_kinase_cat_dom"/>
</dbReference>
<feature type="region of interest" description="Disordered" evidence="11">
    <location>
        <begin position="1"/>
        <end position="26"/>
    </location>
</feature>
<dbReference type="Gene3D" id="1.10.510.10">
    <property type="entry name" value="Transferase(Phosphotransferase) domain 1"/>
    <property type="match status" value="1"/>
</dbReference>
<evidence type="ECO:0000256" key="12">
    <source>
        <dbReference type="SAM" id="Phobius"/>
    </source>
</evidence>
<evidence type="ECO:0000256" key="7">
    <source>
        <dbReference type="ARBA" id="ARBA00022777"/>
    </source>
</evidence>
<dbReference type="PANTHER" id="PTHR43289">
    <property type="entry name" value="MITOGEN-ACTIVATED PROTEIN KINASE KINASE KINASE 20-RELATED"/>
    <property type="match status" value="1"/>
</dbReference>
<accession>A6FXC9</accession>
<dbReference type="PROSITE" id="PS00107">
    <property type="entry name" value="PROTEIN_KINASE_ATP"/>
    <property type="match status" value="1"/>
</dbReference>
<dbReference type="PROSITE" id="PS00108">
    <property type="entry name" value="PROTEIN_KINASE_ST"/>
    <property type="match status" value="1"/>
</dbReference>
<dbReference type="Proteomes" id="UP000005801">
    <property type="component" value="Unassembled WGS sequence"/>
</dbReference>
<evidence type="ECO:0000256" key="9">
    <source>
        <dbReference type="ARBA" id="ARBA00023212"/>
    </source>
</evidence>
<sequence>MPGALEGSGPSLRSAPQAGEGDTPRPGTVIDRYVVLAFLGAGAMGLVLAAYDPELDRRIALKLLKTPRWLDEPGRNARAQVRLRREAQALARLGHPNVVTIYDVGVHEGQLYIAMEFVAGQTLGAWMAGAGEGQRRPWAEVSKVFEAAGRGLAAAHGAGLIHRDFKPENVMIGEDGRVRVMDFGLARAALDGSLDGSEGSREWLETNSDLLRSPGPDAAAPLQAAGDGTMSESQTLRDPGGTGGSGADPALDSGSAPLLAHPLTQTGAVMGTPAYMPPEQFGGEPADARSDQFSFCVALYEALYGERPFRATTLPELVGVVESGQVAAAPKGSAVPPWLRRVLVRGLQPDPDARWPDMDALLDALADDPRQRRRRWLRTAGLGTAAVLGGVLVARMTAPASIQLGELGALTDPRAQSLVCQDMARHLDGVWSEAERGRVREAVTRAELVYAEDTAERVVAALDDYTAAWVEARTEACVASATGEQSGALLDRRMACLDERLHQVDAMVEVFASADAGVVERANRAIAGLSRVADCGDREALSRVEAERGRVDDPAVAERVEALESRRIEAAVLRMTGRYEQGLRATEALVTEAEALGEARLEARLWLELGLQQARGAKPEEALDALTRAYREAVAERMPGTASRAATQIVFLHVEQLRQIDAAEAWLVHAEPLAEASGDPGRRADFHTSAGVVALRQGHYADAEAHHREAVALFGRERGEDSLAVADALINVAVAVDQRGGAQEARALQLRALAILEREFGTRHPRLITTLSNMGIVAKNLGDLAAAEGHYRQAIAIIEDNHGEEHWTLISPLVNYSTLSVLQGEPERAEQQARRALALIEGSYGPDHPIAAYALTGIGEALVAAGDGGAALEPLERALTLRTTHPGDPTDLAQTGFALAQALVLAGRGRSRAGSLAASARGAFEAAGEGSERQLEAVRAWQVETGLLDAAAPTGRPWSR</sequence>
<protein>
    <submittedName>
        <fullName evidence="14">Serine/threonine kinase family protein</fullName>
    </submittedName>
</protein>
<evidence type="ECO:0000313" key="14">
    <source>
        <dbReference type="EMBL" id="EDM81953.1"/>
    </source>
</evidence>
<dbReference type="SUPFAM" id="SSF56112">
    <property type="entry name" value="Protein kinase-like (PK-like)"/>
    <property type="match status" value="1"/>
</dbReference>
<comment type="subcellular location">
    <subcellularLocation>
        <location evidence="1">Cytoplasm</location>
        <location evidence="1">Cytoskeleton</location>
        <location evidence="1">Microtubule organizing center</location>
        <location evidence="1">Centrosome</location>
    </subcellularLocation>
    <subcellularLocation>
        <location evidence="2">Cytoplasm</location>
        <location evidence="2">Cytoskeleton</location>
        <location evidence="2">Spindle pole</location>
    </subcellularLocation>
</comment>
<keyword evidence="6 10" id="KW-0547">Nucleotide-binding</keyword>
<evidence type="ECO:0000256" key="11">
    <source>
        <dbReference type="SAM" id="MobiDB-lite"/>
    </source>
</evidence>
<dbReference type="Gene3D" id="3.30.200.20">
    <property type="entry name" value="Phosphorylase Kinase, domain 1"/>
    <property type="match status" value="1"/>
</dbReference>
<dbReference type="PROSITE" id="PS50011">
    <property type="entry name" value="PROTEIN_KINASE_DOM"/>
    <property type="match status" value="1"/>
</dbReference>
<keyword evidence="5" id="KW-0808">Transferase</keyword>
<dbReference type="EMBL" id="ABCS01000001">
    <property type="protein sequence ID" value="EDM81953.1"/>
    <property type="molecule type" value="Genomic_DNA"/>
</dbReference>
<dbReference type="SUPFAM" id="SSF48452">
    <property type="entry name" value="TPR-like"/>
    <property type="match status" value="2"/>
</dbReference>
<feature type="domain" description="Protein kinase" evidence="13">
    <location>
        <begin position="33"/>
        <end position="377"/>
    </location>
</feature>
<dbReference type="GO" id="GO:0005813">
    <property type="term" value="C:centrosome"/>
    <property type="evidence" value="ECO:0007669"/>
    <property type="project" value="UniProtKB-SubCell"/>
</dbReference>
<dbReference type="InterPro" id="IPR017441">
    <property type="entry name" value="Protein_kinase_ATP_BS"/>
</dbReference>
<keyword evidence="9" id="KW-0206">Cytoskeleton</keyword>
<dbReference type="Pfam" id="PF13424">
    <property type="entry name" value="TPR_12"/>
    <property type="match status" value="2"/>
</dbReference>
<name>A6FXC9_9BACT</name>
<dbReference type="AlphaFoldDB" id="A6FXC9"/>
<evidence type="ECO:0000256" key="8">
    <source>
        <dbReference type="ARBA" id="ARBA00022840"/>
    </source>
</evidence>
<dbReference type="Gene3D" id="1.25.40.10">
    <property type="entry name" value="Tetratricopeptide repeat domain"/>
    <property type="match status" value="2"/>
</dbReference>
<evidence type="ECO:0000259" key="13">
    <source>
        <dbReference type="PROSITE" id="PS50011"/>
    </source>
</evidence>
<dbReference type="GO" id="GO:0004674">
    <property type="term" value="F:protein serine/threonine kinase activity"/>
    <property type="evidence" value="ECO:0007669"/>
    <property type="project" value="UniProtKB-KW"/>
</dbReference>
<organism evidence="14 15">
    <name type="scientific">Plesiocystis pacifica SIR-1</name>
    <dbReference type="NCBI Taxonomy" id="391625"/>
    <lineage>
        <taxon>Bacteria</taxon>
        <taxon>Pseudomonadati</taxon>
        <taxon>Myxococcota</taxon>
        <taxon>Polyangia</taxon>
        <taxon>Nannocystales</taxon>
        <taxon>Nannocystaceae</taxon>
        <taxon>Plesiocystis</taxon>
    </lineage>
</organism>
<dbReference type="STRING" id="391625.PPSIR1_05783"/>
<reference evidence="14 15" key="1">
    <citation type="submission" date="2007-06" db="EMBL/GenBank/DDBJ databases">
        <authorList>
            <person name="Shimkets L."/>
            <person name="Ferriera S."/>
            <person name="Johnson J."/>
            <person name="Kravitz S."/>
            <person name="Beeson K."/>
            <person name="Sutton G."/>
            <person name="Rogers Y.-H."/>
            <person name="Friedman R."/>
            <person name="Frazier M."/>
            <person name="Venter J.C."/>
        </authorList>
    </citation>
    <scope>NUCLEOTIDE SEQUENCE [LARGE SCALE GENOMIC DNA]</scope>
    <source>
        <strain evidence="14 15">SIR-1</strain>
    </source>
</reference>
<evidence type="ECO:0000256" key="6">
    <source>
        <dbReference type="ARBA" id="ARBA00022741"/>
    </source>
</evidence>
<keyword evidence="12" id="KW-0812">Transmembrane</keyword>